<keyword evidence="3" id="KW-0963">Cytoplasm</keyword>
<dbReference type="SUPFAM" id="SSF50729">
    <property type="entry name" value="PH domain-like"/>
    <property type="match status" value="1"/>
</dbReference>
<dbReference type="Pfam" id="PF06058">
    <property type="entry name" value="DCP1"/>
    <property type="match status" value="1"/>
</dbReference>
<dbReference type="GO" id="GO:0008047">
    <property type="term" value="F:enzyme activator activity"/>
    <property type="evidence" value="ECO:0007669"/>
    <property type="project" value="InterPro"/>
</dbReference>
<gene>
    <name evidence="8" type="ORF">CAMP_LOCUS11580</name>
</gene>
<dbReference type="InterPro" id="IPR010334">
    <property type="entry name" value="Dcp1"/>
</dbReference>
<dbReference type="InterPro" id="IPR031953">
    <property type="entry name" value="mRNA_decap_C"/>
</dbReference>
<dbReference type="Proteomes" id="UP001152747">
    <property type="component" value="Unassembled WGS sequence"/>
</dbReference>
<evidence type="ECO:0000256" key="4">
    <source>
        <dbReference type="ARBA" id="ARBA00022664"/>
    </source>
</evidence>
<sequence length="340" mass="37638">MESKKKITPAAAELAAKNLAQIQKIDPCASQILDKVPHAALYKFNKEKNAWEKTDIDGTMFVYQRVDRPFFSLMIANRQSPQDYIEPITSTLKINNDEQYIFFCKQDGTINGLWCYDPRDTSRIYKLVERLITKINKETKQASATSSSASVPGPTSSAPTDSRSAQLLDLIRGGKHNDIKQTPEKHLDTPTSSTQKSPTKPQEVMPVLLQKLMIQEQPKSALKEPGTAIPSDELEKDLLKTAKPRGNLLQDFVSSPSAVSLAAISTKSVHGSEGEEEAGSEAEVVEREPGFVVGSGASTPVLNKQQFLLAISHLFQTDDQFVAQVHQAYIDALNRRLRID</sequence>
<feature type="compositionally biased region" description="Low complexity" evidence="6">
    <location>
        <begin position="142"/>
        <end position="160"/>
    </location>
</feature>
<evidence type="ECO:0000256" key="3">
    <source>
        <dbReference type="ARBA" id="ARBA00022490"/>
    </source>
</evidence>
<accession>A0A9P1N2S9</accession>
<protein>
    <recommendedName>
        <fullName evidence="7">mRNA-decapping enzyme C-terminal domain-containing protein</fullName>
    </recommendedName>
</protein>
<feature type="region of interest" description="Disordered" evidence="6">
    <location>
        <begin position="138"/>
        <end position="163"/>
    </location>
</feature>
<evidence type="ECO:0000256" key="2">
    <source>
        <dbReference type="ARBA" id="ARBA00008778"/>
    </source>
</evidence>
<evidence type="ECO:0000256" key="5">
    <source>
        <dbReference type="ARBA" id="ARBA00023161"/>
    </source>
</evidence>
<evidence type="ECO:0000256" key="6">
    <source>
        <dbReference type="SAM" id="MobiDB-lite"/>
    </source>
</evidence>
<dbReference type="CDD" id="cd13182">
    <property type="entry name" value="EVH1-like_Dcp1"/>
    <property type="match status" value="1"/>
</dbReference>
<dbReference type="GO" id="GO:0003729">
    <property type="term" value="F:mRNA binding"/>
    <property type="evidence" value="ECO:0007669"/>
    <property type="project" value="TreeGrafter"/>
</dbReference>
<dbReference type="PANTHER" id="PTHR16290">
    <property type="entry name" value="TRANSCRIPTION FACTOR SMIF DECAPPING ENZYME DCP1"/>
    <property type="match status" value="1"/>
</dbReference>
<dbReference type="PANTHER" id="PTHR16290:SF0">
    <property type="entry name" value="DECAPPING PROTEIN 1, ISOFORM A"/>
    <property type="match status" value="1"/>
</dbReference>
<keyword evidence="9" id="KW-1185">Reference proteome</keyword>
<dbReference type="GO" id="GO:0000932">
    <property type="term" value="C:P-body"/>
    <property type="evidence" value="ECO:0007669"/>
    <property type="project" value="TreeGrafter"/>
</dbReference>
<comment type="similarity">
    <text evidence="2">Belongs to the DCP1 family.</text>
</comment>
<reference evidence="8" key="1">
    <citation type="submission" date="2022-11" db="EMBL/GenBank/DDBJ databases">
        <authorList>
            <person name="Kikuchi T."/>
        </authorList>
    </citation>
    <scope>NUCLEOTIDE SEQUENCE</scope>
    <source>
        <strain evidence="8">PS1010</strain>
    </source>
</reference>
<evidence type="ECO:0000256" key="1">
    <source>
        <dbReference type="ARBA" id="ARBA00004496"/>
    </source>
</evidence>
<keyword evidence="5" id="KW-0866">Nonsense-mediated mRNA decay</keyword>
<keyword evidence="4" id="KW-0507">mRNA processing</keyword>
<dbReference type="GO" id="GO:0031087">
    <property type="term" value="P:deadenylation-independent decapping of nuclear-transcribed mRNA"/>
    <property type="evidence" value="ECO:0007669"/>
    <property type="project" value="TreeGrafter"/>
</dbReference>
<feature type="compositionally biased region" description="Basic and acidic residues" evidence="6">
    <location>
        <begin position="175"/>
        <end position="188"/>
    </location>
</feature>
<organism evidence="8 9">
    <name type="scientific">Caenorhabditis angaria</name>
    <dbReference type="NCBI Taxonomy" id="860376"/>
    <lineage>
        <taxon>Eukaryota</taxon>
        <taxon>Metazoa</taxon>
        <taxon>Ecdysozoa</taxon>
        <taxon>Nematoda</taxon>
        <taxon>Chromadorea</taxon>
        <taxon>Rhabditida</taxon>
        <taxon>Rhabditina</taxon>
        <taxon>Rhabditomorpha</taxon>
        <taxon>Rhabditoidea</taxon>
        <taxon>Rhabditidae</taxon>
        <taxon>Peloderinae</taxon>
        <taxon>Caenorhabditis</taxon>
    </lineage>
</organism>
<feature type="compositionally biased region" description="Low complexity" evidence="6">
    <location>
        <begin position="189"/>
        <end position="202"/>
    </location>
</feature>
<dbReference type="Gene3D" id="2.30.29.30">
    <property type="entry name" value="Pleckstrin-homology domain (PH domain)/Phosphotyrosine-binding domain (PTB)"/>
    <property type="match status" value="1"/>
</dbReference>
<dbReference type="GO" id="GO:0000290">
    <property type="term" value="P:deadenylation-dependent decapping of nuclear-transcribed mRNA"/>
    <property type="evidence" value="ECO:0007669"/>
    <property type="project" value="InterPro"/>
</dbReference>
<dbReference type="OrthoDB" id="440673at2759"/>
<evidence type="ECO:0000259" key="7">
    <source>
        <dbReference type="Pfam" id="PF16741"/>
    </source>
</evidence>
<dbReference type="EMBL" id="CANHGI010000004">
    <property type="protein sequence ID" value="CAI5448943.1"/>
    <property type="molecule type" value="Genomic_DNA"/>
</dbReference>
<dbReference type="Gene3D" id="6.10.140.2030">
    <property type="match status" value="1"/>
</dbReference>
<name>A0A9P1N2S9_9PELO</name>
<comment type="subcellular location">
    <subcellularLocation>
        <location evidence="1">Cytoplasm</location>
    </subcellularLocation>
</comment>
<evidence type="ECO:0000313" key="8">
    <source>
        <dbReference type="EMBL" id="CAI5448943.1"/>
    </source>
</evidence>
<comment type="caution">
    <text evidence="8">The sequence shown here is derived from an EMBL/GenBank/DDBJ whole genome shotgun (WGS) entry which is preliminary data.</text>
</comment>
<dbReference type="InterPro" id="IPR011993">
    <property type="entry name" value="PH-like_dom_sf"/>
</dbReference>
<dbReference type="GO" id="GO:0006397">
    <property type="term" value="P:mRNA processing"/>
    <property type="evidence" value="ECO:0007669"/>
    <property type="project" value="UniProtKB-KW"/>
</dbReference>
<dbReference type="AlphaFoldDB" id="A0A9P1N2S9"/>
<proteinExistence type="inferred from homology"/>
<dbReference type="GO" id="GO:0000184">
    <property type="term" value="P:nuclear-transcribed mRNA catabolic process, nonsense-mediated decay"/>
    <property type="evidence" value="ECO:0007669"/>
    <property type="project" value="UniProtKB-KW"/>
</dbReference>
<feature type="domain" description="mRNA-decapping enzyme C-terminal" evidence="7">
    <location>
        <begin position="300"/>
        <end position="337"/>
    </location>
</feature>
<evidence type="ECO:0000313" key="9">
    <source>
        <dbReference type="Proteomes" id="UP001152747"/>
    </source>
</evidence>
<feature type="region of interest" description="Disordered" evidence="6">
    <location>
        <begin position="175"/>
        <end position="202"/>
    </location>
</feature>
<dbReference type="Pfam" id="PF16741">
    <property type="entry name" value="mRNA_decap_C"/>
    <property type="match status" value="1"/>
</dbReference>